<gene>
    <name evidence="2" type="ORF">CPELLU_LOCUS1012</name>
</gene>
<sequence>MQKDDDEDQDAERVEEESYSSNYVSSSPMGIFSESYSQQASSDSSSLLSVLNKYCANEFTSLYE</sequence>
<name>A0A9N8W3K3_9GLOM</name>
<comment type="caution">
    <text evidence="2">The sequence shown here is derived from an EMBL/GenBank/DDBJ whole genome shotgun (WGS) entry which is preliminary data.</text>
</comment>
<evidence type="ECO:0000313" key="2">
    <source>
        <dbReference type="EMBL" id="CAG8469684.1"/>
    </source>
</evidence>
<dbReference type="Proteomes" id="UP000789759">
    <property type="component" value="Unassembled WGS sequence"/>
</dbReference>
<dbReference type="EMBL" id="CAJVQA010000337">
    <property type="protein sequence ID" value="CAG8469684.1"/>
    <property type="molecule type" value="Genomic_DNA"/>
</dbReference>
<proteinExistence type="predicted"/>
<dbReference type="AlphaFoldDB" id="A0A9N8W3K3"/>
<organism evidence="2 3">
    <name type="scientific">Cetraspora pellucida</name>
    <dbReference type="NCBI Taxonomy" id="1433469"/>
    <lineage>
        <taxon>Eukaryota</taxon>
        <taxon>Fungi</taxon>
        <taxon>Fungi incertae sedis</taxon>
        <taxon>Mucoromycota</taxon>
        <taxon>Glomeromycotina</taxon>
        <taxon>Glomeromycetes</taxon>
        <taxon>Diversisporales</taxon>
        <taxon>Gigasporaceae</taxon>
        <taxon>Cetraspora</taxon>
    </lineage>
</organism>
<evidence type="ECO:0000256" key="1">
    <source>
        <dbReference type="SAM" id="MobiDB-lite"/>
    </source>
</evidence>
<keyword evidence="3" id="KW-1185">Reference proteome</keyword>
<feature type="region of interest" description="Disordered" evidence="1">
    <location>
        <begin position="1"/>
        <end position="28"/>
    </location>
</feature>
<feature type="compositionally biased region" description="Low complexity" evidence="1">
    <location>
        <begin position="19"/>
        <end position="28"/>
    </location>
</feature>
<accession>A0A9N8W3K3</accession>
<protein>
    <submittedName>
        <fullName evidence="2">195_t:CDS:1</fullName>
    </submittedName>
</protein>
<reference evidence="2" key="1">
    <citation type="submission" date="2021-06" db="EMBL/GenBank/DDBJ databases">
        <authorList>
            <person name="Kallberg Y."/>
            <person name="Tangrot J."/>
            <person name="Rosling A."/>
        </authorList>
    </citation>
    <scope>NUCLEOTIDE SEQUENCE</scope>
    <source>
        <strain evidence="2">FL966</strain>
    </source>
</reference>
<evidence type="ECO:0000313" key="3">
    <source>
        <dbReference type="Proteomes" id="UP000789759"/>
    </source>
</evidence>
<feature type="compositionally biased region" description="Acidic residues" evidence="1">
    <location>
        <begin position="1"/>
        <end position="18"/>
    </location>
</feature>